<evidence type="ECO:0000313" key="3">
    <source>
        <dbReference type="Proteomes" id="UP000277212"/>
    </source>
</evidence>
<feature type="compositionally biased region" description="Polar residues" evidence="1">
    <location>
        <begin position="233"/>
        <end position="257"/>
    </location>
</feature>
<feature type="compositionally biased region" description="Basic and acidic residues" evidence="1">
    <location>
        <begin position="12"/>
        <end position="22"/>
    </location>
</feature>
<reference evidence="2 3" key="1">
    <citation type="submission" date="2017-06" db="EMBL/GenBank/DDBJ databases">
        <title>Comparative genomic analysis of Ambrosia Fusariam Clade fungi.</title>
        <authorList>
            <person name="Stajich J.E."/>
            <person name="Carrillo J."/>
            <person name="Kijimoto T."/>
            <person name="Eskalen A."/>
            <person name="O'Donnell K."/>
            <person name="Kasson M."/>
        </authorList>
    </citation>
    <scope>NUCLEOTIDE SEQUENCE [LARGE SCALE GENOMIC DNA]</scope>
    <source>
        <strain evidence="2">UCR3666</strain>
    </source>
</reference>
<evidence type="ECO:0000313" key="2">
    <source>
        <dbReference type="EMBL" id="RMJ19142.1"/>
    </source>
</evidence>
<dbReference type="OrthoDB" id="5256673at2759"/>
<gene>
    <name evidence="2" type="ORF">CDV36_001208</name>
</gene>
<feature type="region of interest" description="Disordered" evidence="1">
    <location>
        <begin position="157"/>
        <end position="419"/>
    </location>
</feature>
<dbReference type="Proteomes" id="UP000277212">
    <property type="component" value="Unassembled WGS sequence"/>
</dbReference>
<feature type="compositionally biased region" description="Basic and acidic residues" evidence="1">
    <location>
        <begin position="162"/>
        <end position="175"/>
    </location>
</feature>
<dbReference type="AlphaFoldDB" id="A0A3M2SPR1"/>
<protein>
    <submittedName>
        <fullName evidence="2">Uncharacterized protein</fullName>
    </submittedName>
</protein>
<feature type="compositionally biased region" description="Acidic residues" evidence="1">
    <location>
        <begin position="560"/>
        <end position="571"/>
    </location>
</feature>
<proteinExistence type="predicted"/>
<feature type="compositionally biased region" description="Polar residues" evidence="1">
    <location>
        <begin position="326"/>
        <end position="343"/>
    </location>
</feature>
<feature type="compositionally biased region" description="Polar residues" evidence="1">
    <location>
        <begin position="178"/>
        <end position="191"/>
    </location>
</feature>
<sequence>MPTTRASAAHHSGSEVAEKPDLATKVSPAPEISSAEFSSHEVLPPGDKTPLKATSLIKATKSTGINRALRARQTLRFIRSEHLQKTDEAYNVIQTADPGFYSLRALAESEVGNENEEDWPTSWVGIKGAFQGWTKTHLKKWLTVDLPAHLAQKAGELQSANKEAKKTENKARDELPGATSTKASEIPNTTSKEQEIPKANEQSAGEAHASQGTRPEKPSINNEASDKSARAASETTTMDRPFNSGGTSLGIQSSIKQNHVEKGSGGSIQAGKKKDMPDLVDVSVPGSSTEDHPPRAPGPHPPAAAPAPLEPSIQDEMPRFGEIYTPGSQSPSLPIRFKTNSVSMPHFPDLNTGRSSSAGSLHAENMPTRSQHGHVTSSVQGSLPMRRAPPHERTSLSATRVSVQTDGTANRYDDGVRSGPNFERGGGLFLTSLAKTGHCTEKKAEETMFLEKTANLVTEKRSLEEQLTHSRTRNVDKELKDWGTRTTRDRIFSGFGIWSNTTGPNESSAGPSEPGMTVNMGELGSTAHQGNNASNVIGNLTKVNLQRHEASSRQTGAEGEGGEDMMEEDPPAEWYEWYKNYHDEQRKNRKEANKD</sequence>
<dbReference type="EMBL" id="NKUJ01000011">
    <property type="protein sequence ID" value="RMJ19142.1"/>
    <property type="molecule type" value="Genomic_DNA"/>
</dbReference>
<feature type="region of interest" description="Disordered" evidence="1">
    <location>
        <begin position="1"/>
        <end position="50"/>
    </location>
</feature>
<accession>A0A3M2SPR1</accession>
<feature type="compositionally biased region" description="Pro residues" evidence="1">
    <location>
        <begin position="295"/>
        <end position="309"/>
    </location>
</feature>
<feature type="region of interest" description="Disordered" evidence="1">
    <location>
        <begin position="546"/>
        <end position="571"/>
    </location>
</feature>
<feature type="compositionally biased region" description="Polar residues" evidence="1">
    <location>
        <begin position="395"/>
        <end position="408"/>
    </location>
</feature>
<comment type="caution">
    <text evidence="2">The sequence shown here is derived from an EMBL/GenBank/DDBJ whole genome shotgun (WGS) entry which is preliminary data.</text>
</comment>
<evidence type="ECO:0000256" key="1">
    <source>
        <dbReference type="SAM" id="MobiDB-lite"/>
    </source>
</evidence>
<feature type="compositionally biased region" description="Polar residues" evidence="1">
    <location>
        <begin position="367"/>
        <end position="381"/>
    </location>
</feature>
<keyword evidence="3" id="KW-1185">Reference proteome</keyword>
<organism evidence="2 3">
    <name type="scientific">Fusarium kuroshium</name>
    <dbReference type="NCBI Taxonomy" id="2010991"/>
    <lineage>
        <taxon>Eukaryota</taxon>
        <taxon>Fungi</taxon>
        <taxon>Dikarya</taxon>
        <taxon>Ascomycota</taxon>
        <taxon>Pezizomycotina</taxon>
        <taxon>Sordariomycetes</taxon>
        <taxon>Hypocreomycetidae</taxon>
        <taxon>Hypocreales</taxon>
        <taxon>Nectriaceae</taxon>
        <taxon>Fusarium</taxon>
        <taxon>Fusarium solani species complex</taxon>
    </lineage>
</organism>
<name>A0A3M2SPR1_9HYPO</name>